<comment type="caution">
    <text evidence="1">The sequence shown here is derived from an EMBL/GenBank/DDBJ whole genome shotgun (WGS) entry which is preliminary data.</text>
</comment>
<dbReference type="AlphaFoldDB" id="A0A2U3DSJ3"/>
<proteinExistence type="predicted"/>
<organism evidence="1 2">
    <name type="scientific">Purpureocillium lilacinum</name>
    <name type="common">Paecilomyces lilacinus</name>
    <dbReference type="NCBI Taxonomy" id="33203"/>
    <lineage>
        <taxon>Eukaryota</taxon>
        <taxon>Fungi</taxon>
        <taxon>Dikarya</taxon>
        <taxon>Ascomycota</taxon>
        <taxon>Pezizomycotina</taxon>
        <taxon>Sordariomycetes</taxon>
        <taxon>Hypocreomycetidae</taxon>
        <taxon>Hypocreales</taxon>
        <taxon>Ophiocordycipitaceae</taxon>
        <taxon>Purpureocillium</taxon>
    </lineage>
</organism>
<name>A0A2U3DSJ3_PURLI</name>
<gene>
    <name evidence="1" type="ORF">PCL_07280</name>
</gene>
<sequence>MEQALPDDMARSFEMTETPSTISSVHTPPTCFNDENLASEASGAFDTTIGGCLASELPMHLQHPLDVSTAQTFQPYPLYMEPTMPAPNFCELLGLNVAENATKNLELA</sequence>
<evidence type="ECO:0000313" key="1">
    <source>
        <dbReference type="EMBL" id="PWI65230.1"/>
    </source>
</evidence>
<dbReference type="EMBL" id="LCWV01000036">
    <property type="protein sequence ID" value="PWI65230.1"/>
    <property type="molecule type" value="Genomic_DNA"/>
</dbReference>
<protein>
    <submittedName>
        <fullName evidence="1">Uncharacterized protein</fullName>
    </submittedName>
</protein>
<accession>A0A2U3DSJ3</accession>
<reference evidence="1 2" key="1">
    <citation type="journal article" date="2016" name="Front. Microbiol.">
        <title>Genome and transcriptome sequences reveal the specific parasitism of the nematophagous Purpureocillium lilacinum 36-1.</title>
        <authorList>
            <person name="Xie J."/>
            <person name="Li S."/>
            <person name="Mo C."/>
            <person name="Xiao X."/>
            <person name="Peng D."/>
            <person name="Wang G."/>
            <person name="Xiao Y."/>
        </authorList>
    </citation>
    <scope>NUCLEOTIDE SEQUENCE [LARGE SCALE GENOMIC DNA]</scope>
    <source>
        <strain evidence="1 2">36-1</strain>
    </source>
</reference>
<dbReference type="Proteomes" id="UP000245956">
    <property type="component" value="Unassembled WGS sequence"/>
</dbReference>
<evidence type="ECO:0000313" key="2">
    <source>
        <dbReference type="Proteomes" id="UP000245956"/>
    </source>
</evidence>